<proteinExistence type="inferred from homology"/>
<organism evidence="7">
    <name type="scientific">Salinispirillum sp. LH 10-3-1</name>
    <dbReference type="NCBI Taxonomy" id="2952525"/>
    <lineage>
        <taxon>Bacteria</taxon>
        <taxon>Pseudomonadati</taxon>
        <taxon>Pseudomonadota</taxon>
        <taxon>Gammaproteobacteria</taxon>
        <taxon>Oceanospirillales</taxon>
        <taxon>Saccharospirillaceae</taxon>
        <taxon>Salinispirillum</taxon>
    </lineage>
</organism>
<sequence>MNQRHLLIACGGVGMLAIGLGALGGHALRDVLSVEQLTTWETATRYLVWHVLAALVLSLAHPHFWRWPAAVLLTGGVLFGGSLYLWLLTDLRWLTFITPLGGFTMIGGWLTLLIKSIQYEP</sequence>
<comment type="subcellular location">
    <subcellularLocation>
        <location evidence="1">Membrane</location>
        <topology evidence="1">Multi-pass membrane protein</topology>
    </subcellularLocation>
</comment>
<keyword evidence="3 6" id="KW-0812">Transmembrane</keyword>
<evidence type="ECO:0000256" key="2">
    <source>
        <dbReference type="ARBA" id="ARBA00009694"/>
    </source>
</evidence>
<reference evidence="7" key="1">
    <citation type="submission" date="2022-07" db="EMBL/GenBank/DDBJ databases">
        <title>Complete genome sequence of Salinispirillum sp. LH10-3-1 capable of multiple carbohydrate inversion isolated from a soda lake.</title>
        <authorList>
            <person name="Liu J."/>
            <person name="Zhai Y."/>
            <person name="Zhang H."/>
            <person name="Yang H."/>
            <person name="Qu J."/>
            <person name="Li J."/>
        </authorList>
    </citation>
    <scope>NUCLEOTIDE SEQUENCE</scope>
    <source>
        <strain evidence="7">LH 10-3-1</strain>
    </source>
</reference>
<evidence type="ECO:0000256" key="3">
    <source>
        <dbReference type="ARBA" id="ARBA00022692"/>
    </source>
</evidence>
<keyword evidence="5 6" id="KW-0472">Membrane</keyword>
<dbReference type="Pfam" id="PF04241">
    <property type="entry name" value="DUF423"/>
    <property type="match status" value="1"/>
</dbReference>
<feature type="transmembrane region" description="Helical" evidence="6">
    <location>
        <begin position="93"/>
        <end position="114"/>
    </location>
</feature>
<feature type="transmembrane region" description="Helical" evidence="6">
    <location>
        <begin position="43"/>
        <end position="60"/>
    </location>
</feature>
<protein>
    <submittedName>
        <fullName evidence="7">DUF423 domain-containing protein</fullName>
    </submittedName>
</protein>
<gene>
    <name evidence="7" type="ORF">NFC81_00385</name>
</gene>
<dbReference type="RefSeq" id="WP_304995552.1">
    <property type="nucleotide sequence ID" value="NZ_CP101717.1"/>
</dbReference>
<evidence type="ECO:0000256" key="1">
    <source>
        <dbReference type="ARBA" id="ARBA00004141"/>
    </source>
</evidence>
<evidence type="ECO:0000256" key="5">
    <source>
        <dbReference type="ARBA" id="ARBA00023136"/>
    </source>
</evidence>
<dbReference type="AlphaFoldDB" id="A0AB38YG14"/>
<comment type="similarity">
    <text evidence="2">Belongs to the UPF0382 family.</text>
</comment>
<evidence type="ECO:0000256" key="6">
    <source>
        <dbReference type="SAM" id="Phobius"/>
    </source>
</evidence>
<dbReference type="PANTHER" id="PTHR43461:SF1">
    <property type="entry name" value="TRANSMEMBRANE PROTEIN 256"/>
    <property type="match status" value="1"/>
</dbReference>
<dbReference type="EMBL" id="CP101717">
    <property type="protein sequence ID" value="WLD58266.1"/>
    <property type="molecule type" value="Genomic_DNA"/>
</dbReference>
<keyword evidence="4 6" id="KW-1133">Transmembrane helix</keyword>
<name>A0AB38YG14_9GAMM</name>
<evidence type="ECO:0000313" key="7">
    <source>
        <dbReference type="EMBL" id="WLD58266.1"/>
    </source>
</evidence>
<accession>A0AB38YG14</accession>
<evidence type="ECO:0000256" key="4">
    <source>
        <dbReference type="ARBA" id="ARBA00022989"/>
    </source>
</evidence>
<dbReference type="GO" id="GO:0016020">
    <property type="term" value="C:membrane"/>
    <property type="evidence" value="ECO:0007669"/>
    <property type="project" value="UniProtKB-SubCell"/>
</dbReference>
<dbReference type="PANTHER" id="PTHR43461">
    <property type="entry name" value="TRANSMEMBRANE PROTEIN 256"/>
    <property type="match status" value="1"/>
</dbReference>
<dbReference type="InterPro" id="IPR006696">
    <property type="entry name" value="DUF423"/>
</dbReference>
<feature type="transmembrane region" description="Helical" evidence="6">
    <location>
        <begin position="67"/>
        <end position="87"/>
    </location>
</feature>